<reference evidence="9" key="1">
    <citation type="submission" date="2023-06" db="EMBL/GenBank/DDBJ databases">
        <authorList>
            <person name="Noh H."/>
        </authorList>
    </citation>
    <scope>NUCLEOTIDE SEQUENCE</scope>
    <source>
        <strain evidence="9">DUCC20226</strain>
    </source>
</reference>
<evidence type="ECO:0000256" key="2">
    <source>
        <dbReference type="ARBA" id="ARBA00006169"/>
    </source>
</evidence>
<evidence type="ECO:0000256" key="6">
    <source>
        <dbReference type="SAM" id="MobiDB-lite"/>
    </source>
</evidence>
<evidence type="ECO:0000256" key="5">
    <source>
        <dbReference type="ARBA" id="ARBA00023004"/>
    </source>
</evidence>
<name>A0AAD9S3A2_PHOAM</name>
<dbReference type="GO" id="GO:0046872">
    <property type="term" value="F:metal ion binding"/>
    <property type="evidence" value="ECO:0007669"/>
    <property type="project" value="UniProtKB-KW"/>
</dbReference>
<dbReference type="SUPFAM" id="SSF144217">
    <property type="entry name" value="CSL zinc finger"/>
    <property type="match status" value="1"/>
</dbReference>
<dbReference type="PROSITE" id="PS51074">
    <property type="entry name" value="DPH_MB"/>
    <property type="match status" value="1"/>
</dbReference>
<evidence type="ECO:0000256" key="3">
    <source>
        <dbReference type="ARBA" id="ARBA00021797"/>
    </source>
</evidence>
<comment type="caution">
    <text evidence="9">The sequence shown here is derived from an EMBL/GenBank/DDBJ whole genome shotgun (WGS) entry which is preliminary data.</text>
</comment>
<dbReference type="AlphaFoldDB" id="A0AAD9S3A2"/>
<feature type="compositionally biased region" description="Basic residues" evidence="6">
    <location>
        <begin position="38"/>
        <end position="49"/>
    </location>
</feature>
<feature type="domain" description="J" evidence="7">
    <location>
        <begin position="11"/>
        <end position="102"/>
    </location>
</feature>
<gene>
    <name evidence="9" type="ORF">N8I77_013603</name>
</gene>
<dbReference type="SMART" id="SM00271">
    <property type="entry name" value="DnaJ"/>
    <property type="match status" value="1"/>
</dbReference>
<evidence type="ECO:0000259" key="7">
    <source>
        <dbReference type="PROSITE" id="PS50076"/>
    </source>
</evidence>
<dbReference type="GO" id="GO:0051087">
    <property type="term" value="F:protein-folding chaperone binding"/>
    <property type="evidence" value="ECO:0007669"/>
    <property type="project" value="TreeGrafter"/>
</dbReference>
<feature type="region of interest" description="Disordered" evidence="6">
    <location>
        <begin position="21"/>
        <end position="128"/>
    </location>
</feature>
<dbReference type="InterPro" id="IPR001623">
    <property type="entry name" value="DnaJ_domain"/>
</dbReference>
<dbReference type="Gene3D" id="3.10.660.10">
    <property type="entry name" value="DPH Zinc finger"/>
    <property type="match status" value="1"/>
</dbReference>
<dbReference type="PROSITE" id="PS50076">
    <property type="entry name" value="DNAJ_2"/>
    <property type="match status" value="1"/>
</dbReference>
<keyword evidence="5" id="KW-0408">Iron</keyword>
<dbReference type="InterPro" id="IPR036869">
    <property type="entry name" value="J_dom_sf"/>
</dbReference>
<dbReference type="PANTHER" id="PTHR43948:SF10">
    <property type="entry name" value="MRJ, ISOFORM E"/>
    <property type="match status" value="1"/>
</dbReference>
<comment type="function">
    <text evidence="1">Required for the first step of diphthamide biosynthesis, the transfer of 3-amino-3-carboxypropyl from S-adenosyl-L-methionine to a histidine residue. Diphthamide is a post-translational modification of histidine which occurs in elongation factor 2.</text>
</comment>
<sequence length="260" mass="28578">MAAMDRHRNPTLFEVLAVSPQSFEGQDPAAQTKIARQAYRRALLKHHPDRQRQQSNENAAATSDSSSTSSESPSQHFTVDQITEAYTVLSDAQERRKYTRTLRSQTKTTSSGSASTNPRRKRRSRASGLETVDLDHDLSWDGKRRLYYRACHGCGTARGFSLKEDEIEDENEEDDEIILECSGCETEMRVLVPALADDDDGQNGEQQSSGLATQQPHPVNRATQSYGDAEPPKKSRGWGLRLGLGLGLSLGGGASGRAGR</sequence>
<dbReference type="SUPFAM" id="SSF46565">
    <property type="entry name" value="Chaperone J-domain"/>
    <property type="match status" value="1"/>
</dbReference>
<evidence type="ECO:0000259" key="8">
    <source>
        <dbReference type="PROSITE" id="PS51074"/>
    </source>
</evidence>
<dbReference type="Gene3D" id="1.10.287.110">
    <property type="entry name" value="DnaJ domain"/>
    <property type="match status" value="1"/>
</dbReference>
<dbReference type="InterPro" id="IPR036671">
    <property type="entry name" value="DPH_MB_sf"/>
</dbReference>
<dbReference type="EMBL" id="JAUJFL010000013">
    <property type="protein sequence ID" value="KAK2595810.1"/>
    <property type="molecule type" value="Genomic_DNA"/>
</dbReference>
<organism evidence="9 10">
    <name type="scientific">Phomopsis amygdali</name>
    <name type="common">Fusicoccum amygdali</name>
    <dbReference type="NCBI Taxonomy" id="1214568"/>
    <lineage>
        <taxon>Eukaryota</taxon>
        <taxon>Fungi</taxon>
        <taxon>Dikarya</taxon>
        <taxon>Ascomycota</taxon>
        <taxon>Pezizomycotina</taxon>
        <taxon>Sordariomycetes</taxon>
        <taxon>Sordariomycetidae</taxon>
        <taxon>Diaporthales</taxon>
        <taxon>Diaporthaceae</taxon>
        <taxon>Diaporthe</taxon>
    </lineage>
</organism>
<dbReference type="Proteomes" id="UP001265746">
    <property type="component" value="Unassembled WGS sequence"/>
</dbReference>
<feature type="compositionally biased region" description="Polar residues" evidence="6">
    <location>
        <begin position="101"/>
        <end position="117"/>
    </location>
</feature>
<evidence type="ECO:0000256" key="4">
    <source>
        <dbReference type="ARBA" id="ARBA00022723"/>
    </source>
</evidence>
<dbReference type="GO" id="GO:0051082">
    <property type="term" value="F:unfolded protein binding"/>
    <property type="evidence" value="ECO:0007669"/>
    <property type="project" value="TreeGrafter"/>
</dbReference>
<dbReference type="PRINTS" id="PR00625">
    <property type="entry name" value="JDOMAIN"/>
</dbReference>
<protein>
    <recommendedName>
        <fullName evidence="3">Diphthamide biosynthesis protein 4</fullName>
    </recommendedName>
</protein>
<feature type="compositionally biased region" description="Polar residues" evidence="6">
    <location>
        <begin position="203"/>
        <end position="226"/>
    </location>
</feature>
<feature type="compositionally biased region" description="Low complexity" evidence="6">
    <location>
        <begin position="55"/>
        <end position="74"/>
    </location>
</feature>
<feature type="region of interest" description="Disordered" evidence="6">
    <location>
        <begin position="197"/>
        <end position="238"/>
    </location>
</feature>
<comment type="similarity">
    <text evidence="2">Belongs to the DPH4 family.</text>
</comment>
<dbReference type="GO" id="GO:0044183">
    <property type="term" value="F:protein folding chaperone"/>
    <property type="evidence" value="ECO:0007669"/>
    <property type="project" value="TreeGrafter"/>
</dbReference>
<dbReference type="CDD" id="cd06257">
    <property type="entry name" value="DnaJ"/>
    <property type="match status" value="1"/>
</dbReference>
<keyword evidence="10" id="KW-1185">Reference proteome</keyword>
<dbReference type="GO" id="GO:0005737">
    <property type="term" value="C:cytoplasm"/>
    <property type="evidence" value="ECO:0007669"/>
    <property type="project" value="TreeGrafter"/>
</dbReference>
<dbReference type="Pfam" id="PF00226">
    <property type="entry name" value="DnaJ"/>
    <property type="match status" value="1"/>
</dbReference>
<keyword evidence="4" id="KW-0479">Metal-binding</keyword>
<proteinExistence type="inferred from homology"/>
<dbReference type="PANTHER" id="PTHR43948">
    <property type="entry name" value="DNAJ HOMOLOG SUBFAMILY B"/>
    <property type="match status" value="1"/>
</dbReference>
<dbReference type="InterPro" id="IPR007872">
    <property type="entry name" value="DPH_MB_dom"/>
</dbReference>
<evidence type="ECO:0000256" key="1">
    <source>
        <dbReference type="ARBA" id="ARBA00003474"/>
    </source>
</evidence>
<evidence type="ECO:0000313" key="10">
    <source>
        <dbReference type="Proteomes" id="UP001265746"/>
    </source>
</evidence>
<evidence type="ECO:0000313" key="9">
    <source>
        <dbReference type="EMBL" id="KAK2595810.1"/>
    </source>
</evidence>
<feature type="domain" description="DPH-type MB" evidence="8">
    <location>
        <begin position="128"/>
        <end position="193"/>
    </location>
</feature>
<accession>A0AAD9S3A2</accession>